<dbReference type="EMBL" id="JAINUG010000084">
    <property type="protein sequence ID" value="KAJ8399348.1"/>
    <property type="molecule type" value="Genomic_DNA"/>
</dbReference>
<organism evidence="2 3">
    <name type="scientific">Aldrovandia affinis</name>
    <dbReference type="NCBI Taxonomy" id="143900"/>
    <lineage>
        <taxon>Eukaryota</taxon>
        <taxon>Metazoa</taxon>
        <taxon>Chordata</taxon>
        <taxon>Craniata</taxon>
        <taxon>Vertebrata</taxon>
        <taxon>Euteleostomi</taxon>
        <taxon>Actinopterygii</taxon>
        <taxon>Neopterygii</taxon>
        <taxon>Teleostei</taxon>
        <taxon>Notacanthiformes</taxon>
        <taxon>Halosauridae</taxon>
        <taxon>Aldrovandia</taxon>
    </lineage>
</organism>
<dbReference type="AlphaFoldDB" id="A0AAD7SBM8"/>
<feature type="compositionally biased region" description="Low complexity" evidence="1">
    <location>
        <begin position="66"/>
        <end position="76"/>
    </location>
</feature>
<reference evidence="2" key="1">
    <citation type="journal article" date="2023" name="Science">
        <title>Genome structures resolve the early diversification of teleost fishes.</title>
        <authorList>
            <person name="Parey E."/>
            <person name="Louis A."/>
            <person name="Montfort J."/>
            <person name="Bouchez O."/>
            <person name="Roques C."/>
            <person name="Iampietro C."/>
            <person name="Lluch J."/>
            <person name="Castinel A."/>
            <person name="Donnadieu C."/>
            <person name="Desvignes T."/>
            <person name="Floi Bucao C."/>
            <person name="Jouanno E."/>
            <person name="Wen M."/>
            <person name="Mejri S."/>
            <person name="Dirks R."/>
            <person name="Jansen H."/>
            <person name="Henkel C."/>
            <person name="Chen W.J."/>
            <person name="Zahm M."/>
            <person name="Cabau C."/>
            <person name="Klopp C."/>
            <person name="Thompson A.W."/>
            <person name="Robinson-Rechavi M."/>
            <person name="Braasch I."/>
            <person name="Lecointre G."/>
            <person name="Bobe J."/>
            <person name="Postlethwait J.H."/>
            <person name="Berthelot C."/>
            <person name="Roest Crollius H."/>
            <person name="Guiguen Y."/>
        </authorList>
    </citation>
    <scope>NUCLEOTIDE SEQUENCE</scope>
    <source>
        <strain evidence="2">NC1722</strain>
    </source>
</reference>
<gene>
    <name evidence="2" type="ORF">AAFF_G00413860</name>
</gene>
<evidence type="ECO:0000313" key="3">
    <source>
        <dbReference type="Proteomes" id="UP001221898"/>
    </source>
</evidence>
<protein>
    <submittedName>
        <fullName evidence="2">Uncharacterized protein</fullName>
    </submittedName>
</protein>
<dbReference type="Proteomes" id="UP001221898">
    <property type="component" value="Unassembled WGS sequence"/>
</dbReference>
<proteinExistence type="predicted"/>
<name>A0AAD7SBM8_9TELE</name>
<feature type="compositionally biased region" description="Polar residues" evidence="1">
    <location>
        <begin position="110"/>
        <end position="122"/>
    </location>
</feature>
<comment type="caution">
    <text evidence="2">The sequence shown here is derived from an EMBL/GenBank/DDBJ whole genome shotgun (WGS) entry which is preliminary data.</text>
</comment>
<evidence type="ECO:0000313" key="2">
    <source>
        <dbReference type="EMBL" id="KAJ8399348.1"/>
    </source>
</evidence>
<feature type="region of interest" description="Disordered" evidence="1">
    <location>
        <begin position="1"/>
        <end position="122"/>
    </location>
</feature>
<accession>A0AAD7SBM8</accession>
<sequence>MDGPGARGRKGGAGEAFPRGRGRWPRTLARLANGHVEVLPTEHGNRGRSSAWAEHSPPATHEHPAPIEAAAALHPPRSGARADHRASGNSAAFRLDALVREEGRHKSPGQICQQQDTFTCPV</sequence>
<keyword evidence="3" id="KW-1185">Reference proteome</keyword>
<evidence type="ECO:0000256" key="1">
    <source>
        <dbReference type="SAM" id="MobiDB-lite"/>
    </source>
</evidence>